<reference evidence="2" key="1">
    <citation type="thesis" date="2020" institute="ProQuest LLC" country="789 East Eisenhower Parkway, Ann Arbor, MI, USA">
        <title>Comparative Genomics and Chromosome Evolution.</title>
        <authorList>
            <person name="Mudd A.B."/>
        </authorList>
    </citation>
    <scope>NUCLEOTIDE SEQUENCE</scope>
    <source>
        <strain evidence="2">1538</strain>
        <tissue evidence="2">Blood</tissue>
    </source>
</reference>
<keyword evidence="3" id="KW-1185">Reference proteome</keyword>
<evidence type="ECO:0000313" key="3">
    <source>
        <dbReference type="Proteomes" id="UP001181693"/>
    </source>
</evidence>
<accession>A0AAV3A3C3</accession>
<proteinExistence type="predicted"/>
<dbReference type="Proteomes" id="UP001181693">
    <property type="component" value="Unassembled WGS sequence"/>
</dbReference>
<name>A0AAV3A3C3_PYXAD</name>
<evidence type="ECO:0000313" key="2">
    <source>
        <dbReference type="EMBL" id="DBA18022.1"/>
    </source>
</evidence>
<sequence>MGNSPCTWWPKNQRGGMGGHSWRGREVTWTDVKWGGGRSVQEILIKQINSGARQTAHLPYNNKTFSDFNKTLMPREPLHSLI</sequence>
<dbReference type="EMBL" id="DYDO01000009">
    <property type="protein sequence ID" value="DBA18022.1"/>
    <property type="molecule type" value="Genomic_DNA"/>
</dbReference>
<comment type="caution">
    <text evidence="2">The sequence shown here is derived from an EMBL/GenBank/DDBJ whole genome shotgun (WGS) entry which is preliminary data.</text>
</comment>
<feature type="region of interest" description="Disordered" evidence="1">
    <location>
        <begin position="1"/>
        <end position="22"/>
    </location>
</feature>
<gene>
    <name evidence="2" type="ORF">GDO54_016319</name>
</gene>
<evidence type="ECO:0000256" key="1">
    <source>
        <dbReference type="SAM" id="MobiDB-lite"/>
    </source>
</evidence>
<organism evidence="2 3">
    <name type="scientific">Pyxicephalus adspersus</name>
    <name type="common">African bullfrog</name>
    <dbReference type="NCBI Taxonomy" id="30357"/>
    <lineage>
        <taxon>Eukaryota</taxon>
        <taxon>Metazoa</taxon>
        <taxon>Chordata</taxon>
        <taxon>Craniata</taxon>
        <taxon>Vertebrata</taxon>
        <taxon>Euteleostomi</taxon>
        <taxon>Amphibia</taxon>
        <taxon>Batrachia</taxon>
        <taxon>Anura</taxon>
        <taxon>Neobatrachia</taxon>
        <taxon>Ranoidea</taxon>
        <taxon>Pyxicephalidae</taxon>
        <taxon>Pyxicephalinae</taxon>
        <taxon>Pyxicephalus</taxon>
    </lineage>
</organism>
<dbReference type="AlphaFoldDB" id="A0AAV3A3C3"/>
<protein>
    <submittedName>
        <fullName evidence="2">Uncharacterized protein</fullName>
    </submittedName>
</protein>